<comment type="caution">
    <text evidence="6">Lacks conserved residue(s) required for the propagation of feature annotation.</text>
</comment>
<evidence type="ECO:0000313" key="9">
    <source>
        <dbReference type="Proteomes" id="UP000500895"/>
    </source>
</evidence>
<accession>A0A6G9AD98</accession>
<comment type="similarity">
    <text evidence="6">Belongs to the DarT ADP-ribosyltransferase family.</text>
</comment>
<feature type="binding site" evidence="6">
    <location>
        <position position="23"/>
    </location>
    <ligand>
        <name>NAD(+)</name>
        <dbReference type="ChEBI" id="CHEBI:57540"/>
    </ligand>
</feature>
<name>A0A6G9AD98_9BRAD</name>
<sequence>MPIPAEHTNRHVYHFSHIDNLPGLLQHGFLSNNHSKFPKKHRSIAAAGIQERRAKMAVSCGPGGCVHDYVPFYFGSISPMLLGVINAKNIDQYDILYFEFPIALVDRADAVFTSASANTATPPSFYSDSGDLFELDWVAIDSLKWSNTDDDYRHRRMAELLIHSQLPVTAAARCVVWNDWVKTRVEEIVKGKPFPPIELESSFRRHWFTDFANNRKSSLVQGPREIAMNFDEACNNVKQQAGTNAKTAKFKSLKLLRDGLRADFGCLPHTAELVGLKSANGMHKRTVDVHTKEVVANLLALPEHQEMEEEDQIIGEIAAYLHDIGKGPRSRWDSNGGLQKVDPNHPVGAMPMMVEILTEHVATVGKASAKTLMKLVCYHDLVGDVLGKGRDEQQLIDVVDDENELDMLFALGKADATALVEHWWDESQADALYERCLAAIEDTAEE</sequence>
<evidence type="ECO:0000256" key="5">
    <source>
        <dbReference type="ARBA" id="ARBA00023125"/>
    </source>
</evidence>
<dbReference type="InterPro" id="IPR003607">
    <property type="entry name" value="HD/PDEase_dom"/>
</dbReference>
<dbReference type="Pfam" id="PF14487">
    <property type="entry name" value="DarT"/>
    <property type="match status" value="1"/>
</dbReference>
<evidence type="ECO:0000313" key="8">
    <source>
        <dbReference type="EMBL" id="QIP10306.1"/>
    </source>
</evidence>
<dbReference type="GO" id="GO:0003677">
    <property type="term" value="F:DNA binding"/>
    <property type="evidence" value="ECO:0007669"/>
    <property type="project" value="UniProtKB-UniRule"/>
</dbReference>
<dbReference type="GO" id="GO:0016779">
    <property type="term" value="F:nucleotidyltransferase activity"/>
    <property type="evidence" value="ECO:0007669"/>
    <property type="project" value="UniProtKB-UniRule"/>
</dbReference>
<keyword evidence="4 6" id="KW-0548">Nucleotidyltransferase</keyword>
<evidence type="ECO:0000256" key="3">
    <source>
        <dbReference type="ARBA" id="ARBA00022679"/>
    </source>
</evidence>
<evidence type="ECO:0000256" key="1">
    <source>
        <dbReference type="ARBA" id="ARBA00022649"/>
    </source>
</evidence>
<dbReference type="RefSeq" id="WP_166469624.1">
    <property type="nucleotide sequence ID" value="NZ_CP050066.2"/>
</dbReference>
<keyword evidence="5 6" id="KW-0238">DNA-binding</keyword>
<keyword evidence="2 6" id="KW-0328">Glycosyltransferase</keyword>
<dbReference type="Gene3D" id="1.10.3210.10">
    <property type="entry name" value="Hypothetical protein af1432"/>
    <property type="match status" value="1"/>
</dbReference>
<reference evidence="8 9" key="1">
    <citation type="journal article" date="2020" name="Int. J. Syst. Evol. Microbiol.">
        <title>Description and complete genome sequences of Bradyrhizobium symbiodeficiens sp. nov., a non-symbiotic bacterium associated with legumes native to Canada.</title>
        <authorList>
            <person name="Bromfield E.S.P."/>
            <person name="Cloutier S."/>
            <person name="Nguyen H.D.T."/>
        </authorList>
    </citation>
    <scope>NUCLEOTIDE SEQUENCE [LARGE SCALE GENOMIC DNA]</scope>
    <source>
        <strain evidence="8 9">101S1MB</strain>
    </source>
</reference>
<evidence type="ECO:0000256" key="6">
    <source>
        <dbReference type="PROSITE-ProRule" id="PRU01362"/>
    </source>
</evidence>
<comment type="catalytic activity">
    <reaction evidence="6">
        <text>a thymidine in DNA + NAD(+) = an N-(ADP-alpha-D-ribosyl)-thymidine in DNA + nicotinamide + H(+)</text>
        <dbReference type="Rhea" id="RHEA:71651"/>
        <dbReference type="Rhea" id="RHEA-COMP:13556"/>
        <dbReference type="Rhea" id="RHEA-COMP:18051"/>
        <dbReference type="ChEBI" id="CHEBI:15378"/>
        <dbReference type="ChEBI" id="CHEBI:17154"/>
        <dbReference type="ChEBI" id="CHEBI:57540"/>
        <dbReference type="ChEBI" id="CHEBI:137386"/>
        <dbReference type="ChEBI" id="CHEBI:191199"/>
    </reaction>
</comment>
<protein>
    <submittedName>
        <fullName evidence="8">DarT ssDNA thymidine ADP-ribosyltransferase family protein</fullName>
    </submittedName>
</protein>
<keyword evidence="3 6" id="KW-0808">Transferase</keyword>
<evidence type="ECO:0000256" key="4">
    <source>
        <dbReference type="ARBA" id="ARBA00022695"/>
    </source>
</evidence>
<dbReference type="InterPro" id="IPR029494">
    <property type="entry name" value="DarT"/>
</dbReference>
<dbReference type="SUPFAM" id="SSF109604">
    <property type="entry name" value="HD-domain/PDEase-like"/>
    <property type="match status" value="1"/>
</dbReference>
<dbReference type="EMBL" id="CP050066">
    <property type="protein sequence ID" value="QIP10306.1"/>
    <property type="molecule type" value="Genomic_DNA"/>
</dbReference>
<feature type="active site" evidence="6">
    <location>
        <position position="159"/>
    </location>
</feature>
<dbReference type="Proteomes" id="UP000500895">
    <property type="component" value="Chromosome"/>
</dbReference>
<evidence type="ECO:0000259" key="7">
    <source>
        <dbReference type="PROSITE" id="PS52018"/>
    </source>
</evidence>
<proteinExistence type="inferred from homology"/>
<gene>
    <name evidence="8" type="ORF">HAV00_30495</name>
</gene>
<feature type="binding site" evidence="6">
    <location>
        <position position="53"/>
    </location>
    <ligand>
        <name>NAD(+)</name>
        <dbReference type="ChEBI" id="CHEBI:57540"/>
    </ligand>
</feature>
<evidence type="ECO:0000256" key="2">
    <source>
        <dbReference type="ARBA" id="ARBA00022676"/>
    </source>
</evidence>
<dbReference type="AlphaFoldDB" id="A0A6G9AD98"/>
<feature type="domain" description="DarT" evidence="7">
    <location>
        <begin position="10"/>
        <end position="209"/>
    </location>
</feature>
<dbReference type="PROSITE" id="PS52018">
    <property type="entry name" value="DART"/>
    <property type="match status" value="1"/>
</dbReference>
<feature type="binding site" evidence="6">
    <location>
        <begin position="14"/>
        <end position="16"/>
    </location>
    <ligand>
        <name>NAD(+)</name>
        <dbReference type="ChEBI" id="CHEBI:57540"/>
    </ligand>
</feature>
<dbReference type="GO" id="GO:0016757">
    <property type="term" value="F:glycosyltransferase activity"/>
    <property type="evidence" value="ECO:0007669"/>
    <property type="project" value="UniProtKB-UniRule"/>
</dbReference>
<keyword evidence="1 6" id="KW-1277">Toxin-antitoxin system</keyword>
<feature type="active site" description="Proton acceptor" evidence="6">
    <location>
        <position position="53"/>
    </location>
</feature>
<organism evidence="8 9">
    <name type="scientific">Bradyrhizobium symbiodeficiens</name>
    <dbReference type="NCBI Taxonomy" id="1404367"/>
    <lineage>
        <taxon>Bacteria</taxon>
        <taxon>Pseudomonadati</taxon>
        <taxon>Pseudomonadota</taxon>
        <taxon>Alphaproteobacteria</taxon>
        <taxon>Hyphomicrobiales</taxon>
        <taxon>Nitrobacteraceae</taxon>
        <taxon>Bradyrhizobium</taxon>
    </lineage>
</organism>
<dbReference type="CDD" id="cd00077">
    <property type="entry name" value="HDc"/>
    <property type="match status" value="1"/>
</dbReference>